<evidence type="ECO:0000256" key="6">
    <source>
        <dbReference type="ARBA" id="ARBA00023316"/>
    </source>
</evidence>
<keyword evidence="3 7" id="KW-1133">Transmembrane helix</keyword>
<keyword evidence="9" id="KW-1185">Reference proteome</keyword>
<comment type="function">
    <text evidence="7">Functions as a peptidoglycan terminase that cleaves nascent peptidoglycan strands endolytically to terminate their elongation.</text>
</comment>
<dbReference type="EC" id="4.2.2.29" evidence="7"/>
<dbReference type="GO" id="GO:0009252">
    <property type="term" value="P:peptidoglycan biosynthetic process"/>
    <property type="evidence" value="ECO:0007669"/>
    <property type="project" value="UniProtKB-UniRule"/>
</dbReference>
<evidence type="ECO:0000313" key="8">
    <source>
        <dbReference type="EMBL" id="KGX93537.1"/>
    </source>
</evidence>
<dbReference type="RefSeq" id="WP_026802116.1">
    <property type="nucleotide sequence ID" value="NZ_AVPE01000002.1"/>
</dbReference>
<feature type="transmembrane region" description="Helical" evidence="7">
    <location>
        <begin position="27"/>
        <end position="50"/>
    </location>
</feature>
<dbReference type="PANTHER" id="PTHR30518">
    <property type="entry name" value="ENDOLYTIC MUREIN TRANSGLYCOSYLASE"/>
    <property type="match status" value="1"/>
</dbReference>
<dbReference type="STRING" id="1385510.GCA_000425205_01096"/>
<evidence type="ECO:0000256" key="5">
    <source>
        <dbReference type="ARBA" id="ARBA00023239"/>
    </source>
</evidence>
<keyword evidence="4 7" id="KW-0472">Membrane</keyword>
<reference evidence="8 9" key="1">
    <citation type="submission" date="2013-08" db="EMBL/GenBank/DDBJ databases">
        <authorList>
            <person name="Huang J."/>
            <person name="Wang G."/>
        </authorList>
    </citation>
    <scope>NUCLEOTIDE SEQUENCE [LARGE SCALE GENOMIC DNA]</scope>
    <source>
        <strain evidence="8 9">JSM 076056</strain>
    </source>
</reference>
<comment type="caution">
    <text evidence="8">The sequence shown here is derived from an EMBL/GenBank/DDBJ whole genome shotgun (WGS) entry which is preliminary data.</text>
</comment>
<organism evidence="8 9">
    <name type="scientific">Pontibacillus halophilus JSM 076056 = DSM 19796</name>
    <dbReference type="NCBI Taxonomy" id="1385510"/>
    <lineage>
        <taxon>Bacteria</taxon>
        <taxon>Bacillati</taxon>
        <taxon>Bacillota</taxon>
        <taxon>Bacilli</taxon>
        <taxon>Bacillales</taxon>
        <taxon>Bacillaceae</taxon>
        <taxon>Pontibacillus</taxon>
    </lineage>
</organism>
<dbReference type="Pfam" id="PF02618">
    <property type="entry name" value="YceG"/>
    <property type="match status" value="1"/>
</dbReference>
<evidence type="ECO:0000256" key="2">
    <source>
        <dbReference type="ARBA" id="ARBA00022692"/>
    </source>
</evidence>
<dbReference type="GO" id="GO:0005886">
    <property type="term" value="C:plasma membrane"/>
    <property type="evidence" value="ECO:0007669"/>
    <property type="project" value="UniProtKB-SubCell"/>
</dbReference>
<dbReference type="OrthoDB" id="9814591at2"/>
<comment type="catalytic activity">
    <reaction evidence="7">
        <text>a peptidoglycan chain = a peptidoglycan chain with N-acetyl-1,6-anhydromuramyl-[peptide] at the reducing end + a peptidoglycan chain with N-acetylglucosamine at the non-reducing end.</text>
        <dbReference type="EC" id="4.2.2.29"/>
    </reaction>
</comment>
<evidence type="ECO:0000256" key="7">
    <source>
        <dbReference type="HAMAP-Rule" id="MF_02065"/>
    </source>
</evidence>
<evidence type="ECO:0000256" key="3">
    <source>
        <dbReference type="ARBA" id="ARBA00022989"/>
    </source>
</evidence>
<dbReference type="NCBIfam" id="TIGR00247">
    <property type="entry name" value="endolytic transglycosylase MltG"/>
    <property type="match status" value="1"/>
</dbReference>
<proteinExistence type="inferred from homology"/>
<protein>
    <recommendedName>
        <fullName evidence="7">Endolytic murein transglycosylase</fullName>
        <ecNumber evidence="7">4.2.2.29</ecNumber>
    </recommendedName>
    <alternativeName>
        <fullName evidence="7">Peptidoglycan lytic transglycosylase</fullName>
    </alternativeName>
    <alternativeName>
        <fullName evidence="7">Peptidoglycan polymerization terminase</fullName>
    </alternativeName>
</protein>
<dbReference type="Gene3D" id="3.30.1490.480">
    <property type="entry name" value="Endolytic murein transglycosylase"/>
    <property type="match status" value="1"/>
</dbReference>
<dbReference type="Proteomes" id="UP000030528">
    <property type="component" value="Unassembled WGS sequence"/>
</dbReference>
<gene>
    <name evidence="7" type="primary">mltG</name>
    <name evidence="8" type="ORF">N781_10930</name>
</gene>
<keyword evidence="2 7" id="KW-0812">Transmembrane</keyword>
<evidence type="ECO:0000256" key="1">
    <source>
        <dbReference type="ARBA" id="ARBA00022475"/>
    </source>
</evidence>
<dbReference type="EMBL" id="AVPE01000002">
    <property type="protein sequence ID" value="KGX93537.1"/>
    <property type="molecule type" value="Genomic_DNA"/>
</dbReference>
<dbReference type="InterPro" id="IPR003770">
    <property type="entry name" value="MLTG-like"/>
</dbReference>
<keyword evidence="5 7" id="KW-0456">Lyase</keyword>
<name>A0A0A5ICJ1_9BACI</name>
<dbReference type="CDD" id="cd08010">
    <property type="entry name" value="MltG_like"/>
    <property type="match status" value="1"/>
</dbReference>
<dbReference type="eggNOG" id="COG1559">
    <property type="taxonomic scope" value="Bacteria"/>
</dbReference>
<dbReference type="PANTHER" id="PTHR30518:SF2">
    <property type="entry name" value="ENDOLYTIC MUREIN TRANSGLYCOSYLASE"/>
    <property type="match status" value="1"/>
</dbReference>
<comment type="similarity">
    <text evidence="7">Belongs to the transglycosylase MltG family.</text>
</comment>
<dbReference type="GO" id="GO:0071555">
    <property type="term" value="P:cell wall organization"/>
    <property type="evidence" value="ECO:0007669"/>
    <property type="project" value="UniProtKB-KW"/>
</dbReference>
<dbReference type="GO" id="GO:0008932">
    <property type="term" value="F:lytic endotransglycosylase activity"/>
    <property type="evidence" value="ECO:0007669"/>
    <property type="project" value="UniProtKB-UniRule"/>
</dbReference>
<evidence type="ECO:0000256" key="4">
    <source>
        <dbReference type="ARBA" id="ARBA00023136"/>
    </source>
</evidence>
<comment type="subcellular location">
    <subcellularLocation>
        <location evidence="7">Cell membrane</location>
        <topology evidence="7">Single-pass membrane protein</topology>
    </subcellularLocation>
</comment>
<evidence type="ECO:0000313" key="9">
    <source>
        <dbReference type="Proteomes" id="UP000030528"/>
    </source>
</evidence>
<dbReference type="HAMAP" id="MF_02065">
    <property type="entry name" value="MltG"/>
    <property type="match status" value="1"/>
</dbReference>
<sequence length="377" mass="42242">MSSSDREDFNEEKRKAKMQEARTVRKIVGITLGVLVLVLIVGGVSGYLYISSALKPVDPSSEDTKQVEIPIGSSTTQIASILEENNIVKDSTVFRYYIKFKNESGFQAGDYQFSPSMTHDELISALKTGKIKQEAVFEVTVQEGLSLEQIASKYASKTSLTKEEFMNKVDDLGYVETLIDQYPSILTDAITDPEIQHPLEGYLFPATYSFFEEDPSVDVIVRKMLQKTQDVVTPYLDSIGELQINGESATLHEAVTLSSLVEEEAPGSEDRKAIAGVFYNRLEKDMPLQTDPTVLYAVGTHKEEITKKDLQKESPYNTYVIQGLPVGPISNFSEDSLQSILEPKESEHTYFLAAPDGEVYYSKTYDEHLELKKKYLD</sequence>
<accession>A0A0A5ICJ1</accession>
<keyword evidence="1 7" id="KW-1003">Cell membrane</keyword>
<dbReference type="AlphaFoldDB" id="A0A0A5ICJ1"/>
<feature type="site" description="Important for catalytic activity" evidence="7">
    <location>
        <position position="264"/>
    </location>
</feature>
<keyword evidence="6 7" id="KW-0961">Cell wall biogenesis/degradation</keyword>